<dbReference type="EMBL" id="CATQJA010002637">
    <property type="protein sequence ID" value="CAJ0575365.1"/>
    <property type="molecule type" value="Genomic_DNA"/>
</dbReference>
<feature type="non-terminal residue" evidence="2">
    <location>
        <position position="291"/>
    </location>
</feature>
<evidence type="ECO:0000256" key="1">
    <source>
        <dbReference type="SAM" id="Phobius"/>
    </source>
</evidence>
<feature type="transmembrane region" description="Helical" evidence="1">
    <location>
        <begin position="144"/>
        <end position="162"/>
    </location>
</feature>
<proteinExistence type="predicted"/>
<protein>
    <submittedName>
        <fullName evidence="2">Uncharacterized protein</fullName>
    </submittedName>
</protein>
<dbReference type="Proteomes" id="UP001177023">
    <property type="component" value="Unassembled WGS sequence"/>
</dbReference>
<feature type="transmembrane region" description="Helical" evidence="1">
    <location>
        <begin position="80"/>
        <end position="99"/>
    </location>
</feature>
<feature type="transmembrane region" description="Helical" evidence="1">
    <location>
        <begin position="261"/>
        <end position="279"/>
    </location>
</feature>
<reference evidence="2" key="1">
    <citation type="submission" date="2023-06" db="EMBL/GenBank/DDBJ databases">
        <authorList>
            <person name="Delattre M."/>
        </authorList>
    </citation>
    <scope>NUCLEOTIDE SEQUENCE</scope>
    <source>
        <strain evidence="2">AF72</strain>
    </source>
</reference>
<dbReference type="AlphaFoldDB" id="A0AA36CVY6"/>
<keyword evidence="3" id="KW-1185">Reference proteome</keyword>
<feature type="transmembrane region" description="Helical" evidence="1">
    <location>
        <begin position="229"/>
        <end position="249"/>
    </location>
</feature>
<accession>A0AA36CVY6</accession>
<comment type="caution">
    <text evidence="2">The sequence shown here is derived from an EMBL/GenBank/DDBJ whole genome shotgun (WGS) entry which is preliminary data.</text>
</comment>
<evidence type="ECO:0000313" key="2">
    <source>
        <dbReference type="EMBL" id="CAJ0575365.1"/>
    </source>
</evidence>
<sequence>MEIGERYVEQMQTTIETMRRRCLAYYDMGGRVVGKVATAVDRLLEVAEPAYKDAQDYAIEAVRISDGPAKLSTDRRNTVVEIYLGLSVICIGTAAGQLAGASALTPLLTSIFHPFFELLTLGLIPLHGYITMKKATAMDDVERRAVVFQVGALMGILIGHLYPRVLSLVPGTFFLQPLLLGLFIDNELVKNPFAHDRHMTLALTGACSVALSVVLGCVPLGYFSLAVTLLAILHAVLISAHFQVSVQALTDNLYSLGDASLAYLLPLLGLQVLLAALFGSDQQAAQPIQQP</sequence>
<organism evidence="2 3">
    <name type="scientific">Mesorhabditis spiculigera</name>
    <dbReference type="NCBI Taxonomy" id="96644"/>
    <lineage>
        <taxon>Eukaryota</taxon>
        <taxon>Metazoa</taxon>
        <taxon>Ecdysozoa</taxon>
        <taxon>Nematoda</taxon>
        <taxon>Chromadorea</taxon>
        <taxon>Rhabditida</taxon>
        <taxon>Rhabditina</taxon>
        <taxon>Rhabditomorpha</taxon>
        <taxon>Rhabditoidea</taxon>
        <taxon>Rhabditidae</taxon>
        <taxon>Mesorhabditinae</taxon>
        <taxon>Mesorhabditis</taxon>
    </lineage>
</organism>
<keyword evidence="1" id="KW-1133">Transmembrane helix</keyword>
<keyword evidence="1" id="KW-0472">Membrane</keyword>
<gene>
    <name evidence="2" type="ORF">MSPICULIGERA_LOCUS13676</name>
</gene>
<name>A0AA36CVY6_9BILA</name>
<feature type="transmembrane region" description="Helical" evidence="1">
    <location>
        <begin position="201"/>
        <end position="223"/>
    </location>
</feature>
<evidence type="ECO:0000313" key="3">
    <source>
        <dbReference type="Proteomes" id="UP001177023"/>
    </source>
</evidence>
<feature type="transmembrane region" description="Helical" evidence="1">
    <location>
        <begin position="111"/>
        <end position="132"/>
    </location>
</feature>
<keyword evidence="1" id="KW-0812">Transmembrane</keyword>